<dbReference type="EMBL" id="CAJNBL010000034">
    <property type="protein sequence ID" value="CAE6728192.1"/>
    <property type="molecule type" value="Genomic_DNA"/>
</dbReference>
<gene>
    <name evidence="1" type="ORF">NTGZN8_40002</name>
</gene>
<proteinExistence type="predicted"/>
<dbReference type="AlphaFoldDB" id="A0A916BH79"/>
<protein>
    <submittedName>
        <fullName evidence="1">Uncharacterized protein</fullName>
    </submittedName>
</protein>
<sequence length="173" mass="18398">MTPARKPKGRTLAEFEQLQPAEKLLLDACWKGATACFADSRPEAAHENNTVRAAFLRFLALGGDEQAPVHERGVQLQGAWIKGTLDLTSASVPSGLSMVHCQFSETPLFTGTDIAGTLDFTGSRFPSFTGMGMTVSGNLVCTGATFYGKKGIALAADRAIIKGTVFLKNTRAT</sequence>
<dbReference type="Proteomes" id="UP000675882">
    <property type="component" value="Unassembled WGS sequence"/>
</dbReference>
<organism evidence="1 2">
    <name type="scientific">Candidatus Nitrotoga fabula</name>
    <dbReference type="NCBI Taxonomy" id="2182327"/>
    <lineage>
        <taxon>Bacteria</taxon>
        <taxon>Pseudomonadati</taxon>
        <taxon>Pseudomonadota</taxon>
        <taxon>Betaproteobacteria</taxon>
        <taxon>Nitrosomonadales</taxon>
        <taxon>Gallionellaceae</taxon>
        <taxon>Candidatus Nitrotoga</taxon>
    </lineage>
</organism>
<evidence type="ECO:0000313" key="1">
    <source>
        <dbReference type="EMBL" id="CAE6728192.1"/>
    </source>
</evidence>
<dbReference type="RefSeq" id="WP_213036401.1">
    <property type="nucleotide sequence ID" value="NZ_CAJNBL010000034.1"/>
</dbReference>
<comment type="caution">
    <text evidence="1">The sequence shown here is derived from an EMBL/GenBank/DDBJ whole genome shotgun (WGS) entry which is preliminary data.</text>
</comment>
<evidence type="ECO:0000313" key="2">
    <source>
        <dbReference type="Proteomes" id="UP000675882"/>
    </source>
</evidence>
<name>A0A916BH79_9PROT</name>
<reference evidence="1" key="1">
    <citation type="submission" date="2021-02" db="EMBL/GenBank/DDBJ databases">
        <authorList>
            <person name="Han P."/>
        </authorList>
    </citation>
    <scope>NUCLEOTIDE SEQUENCE</scope>
    <source>
        <strain evidence="1">Candidatus Nitrotoga sp. ZN8</strain>
    </source>
</reference>
<accession>A0A916BH79</accession>
<keyword evidence="2" id="KW-1185">Reference proteome</keyword>